<gene>
    <name evidence="3" type="ORF">GHK24_12220</name>
</gene>
<dbReference type="GO" id="GO:0000270">
    <property type="term" value="P:peptidoglycan metabolic process"/>
    <property type="evidence" value="ECO:0007669"/>
    <property type="project" value="TreeGrafter"/>
</dbReference>
<dbReference type="InterPro" id="IPR014729">
    <property type="entry name" value="Rossmann-like_a/b/a_fold"/>
</dbReference>
<dbReference type="InterPro" id="IPR003848">
    <property type="entry name" value="DUF218"/>
</dbReference>
<dbReference type="EMBL" id="WIXJ01000012">
    <property type="protein sequence ID" value="MQY52538.1"/>
    <property type="molecule type" value="Genomic_DNA"/>
</dbReference>
<evidence type="ECO:0000313" key="4">
    <source>
        <dbReference type="Proteomes" id="UP000480275"/>
    </source>
</evidence>
<accession>A0A6L5K1Y1</accession>
<evidence type="ECO:0000313" key="3">
    <source>
        <dbReference type="EMBL" id="MQY52538.1"/>
    </source>
</evidence>
<sequence length="256" mass="27540">MDGFVLKKLISALILPPVGPLLLLALGLWLIGRRRPRPRLIGWLLAWAGVLSLFALSLPGVAVWLSGGLSPPSPTREEARRAQAIVVLGGGVRRRAEEFGGTDVLGESTLVRLRYGAYLHRQTGLPILVSGGAPEGGDAEAQVMARTLRDDYGLSARWIEDQSLDTRGNAERSAVLLAESGIARVLLVSERYHMRRASAEFERAGLTVIAAPTGAASDETGAFITRLPSAHAFHRSEQALKEWLGIAVMRLAQGAR</sequence>
<dbReference type="GO" id="GO:0043164">
    <property type="term" value="P:Gram-negative-bacterium-type cell wall biogenesis"/>
    <property type="evidence" value="ECO:0007669"/>
    <property type="project" value="TreeGrafter"/>
</dbReference>
<comment type="caution">
    <text evidence="3">The sequence shown here is derived from an EMBL/GenBank/DDBJ whole genome shotgun (WGS) entry which is preliminary data.</text>
</comment>
<dbReference type="OrthoDB" id="9809813at2"/>
<dbReference type="PANTHER" id="PTHR30336:SF4">
    <property type="entry name" value="ENVELOPE BIOGENESIS FACTOR ELYC"/>
    <property type="match status" value="1"/>
</dbReference>
<dbReference type="Gene3D" id="3.40.50.620">
    <property type="entry name" value="HUPs"/>
    <property type="match status" value="1"/>
</dbReference>
<feature type="transmembrane region" description="Helical" evidence="1">
    <location>
        <begin position="12"/>
        <end position="31"/>
    </location>
</feature>
<dbReference type="CDD" id="cd06259">
    <property type="entry name" value="YdcF-like"/>
    <property type="match status" value="1"/>
</dbReference>
<dbReference type="GO" id="GO:0005886">
    <property type="term" value="C:plasma membrane"/>
    <property type="evidence" value="ECO:0007669"/>
    <property type="project" value="TreeGrafter"/>
</dbReference>
<dbReference type="InterPro" id="IPR051599">
    <property type="entry name" value="Cell_Envelope_Assoc"/>
</dbReference>
<proteinExistence type="predicted"/>
<name>A0A6L5K1Y1_RHOTE</name>
<keyword evidence="1" id="KW-0812">Transmembrane</keyword>
<evidence type="ECO:0000256" key="1">
    <source>
        <dbReference type="SAM" id="Phobius"/>
    </source>
</evidence>
<evidence type="ECO:0000259" key="2">
    <source>
        <dbReference type="Pfam" id="PF02698"/>
    </source>
</evidence>
<dbReference type="Pfam" id="PF02698">
    <property type="entry name" value="DUF218"/>
    <property type="match status" value="1"/>
</dbReference>
<dbReference type="AlphaFoldDB" id="A0A6L5K1Y1"/>
<organism evidence="3 4">
    <name type="scientific">Rhodocyclus tenuis</name>
    <name type="common">Rhodospirillum tenue</name>
    <dbReference type="NCBI Taxonomy" id="1066"/>
    <lineage>
        <taxon>Bacteria</taxon>
        <taxon>Pseudomonadati</taxon>
        <taxon>Pseudomonadota</taxon>
        <taxon>Betaproteobacteria</taxon>
        <taxon>Rhodocyclales</taxon>
        <taxon>Rhodocyclaceae</taxon>
        <taxon>Rhodocyclus</taxon>
    </lineage>
</organism>
<dbReference type="Proteomes" id="UP000480275">
    <property type="component" value="Unassembled WGS sequence"/>
</dbReference>
<feature type="transmembrane region" description="Helical" evidence="1">
    <location>
        <begin position="43"/>
        <end position="65"/>
    </location>
</feature>
<reference evidence="3 4" key="1">
    <citation type="submission" date="2019-10" db="EMBL/GenBank/DDBJ databases">
        <title>Whole-genome sequence of the purple nonsulfur photosynthetic bacterium Rhodocyclus tenuis.</title>
        <authorList>
            <person name="Kyndt J.A."/>
            <person name="Meyer T.E."/>
        </authorList>
    </citation>
    <scope>NUCLEOTIDE SEQUENCE [LARGE SCALE GENOMIC DNA]</scope>
    <source>
        <strain evidence="3 4">DSM 110</strain>
    </source>
</reference>
<keyword evidence="1" id="KW-0472">Membrane</keyword>
<protein>
    <submittedName>
        <fullName evidence="3">YdcF family protein</fullName>
    </submittedName>
</protein>
<feature type="domain" description="DUF218" evidence="2">
    <location>
        <begin position="83"/>
        <end position="245"/>
    </location>
</feature>
<dbReference type="PANTHER" id="PTHR30336">
    <property type="entry name" value="INNER MEMBRANE PROTEIN, PROBABLE PERMEASE"/>
    <property type="match status" value="1"/>
</dbReference>
<keyword evidence="1" id="KW-1133">Transmembrane helix</keyword>